<dbReference type="Proteomes" id="UP000190092">
    <property type="component" value="Unassembled WGS sequence"/>
</dbReference>
<accession>A0A1T4S9L8</accession>
<dbReference type="Pfam" id="PF00578">
    <property type="entry name" value="AhpC-TSA"/>
    <property type="match status" value="1"/>
</dbReference>
<evidence type="ECO:0000259" key="1">
    <source>
        <dbReference type="Pfam" id="PF00578"/>
    </source>
</evidence>
<organism evidence="2 3">
    <name type="scientific">Enhydrobacter aerosaccus</name>
    <dbReference type="NCBI Taxonomy" id="225324"/>
    <lineage>
        <taxon>Bacteria</taxon>
        <taxon>Pseudomonadati</taxon>
        <taxon>Pseudomonadota</taxon>
        <taxon>Alphaproteobacteria</taxon>
        <taxon>Hyphomicrobiales</taxon>
        <taxon>Enhydrobacter</taxon>
    </lineage>
</organism>
<dbReference type="EMBL" id="FUWJ01000007">
    <property type="protein sequence ID" value="SKA24934.1"/>
    <property type="molecule type" value="Genomic_DNA"/>
</dbReference>
<dbReference type="SUPFAM" id="SSF52833">
    <property type="entry name" value="Thioredoxin-like"/>
    <property type="match status" value="1"/>
</dbReference>
<evidence type="ECO:0000313" key="3">
    <source>
        <dbReference type="Proteomes" id="UP000190092"/>
    </source>
</evidence>
<dbReference type="GO" id="GO:0016491">
    <property type="term" value="F:oxidoreductase activity"/>
    <property type="evidence" value="ECO:0007669"/>
    <property type="project" value="InterPro"/>
</dbReference>
<keyword evidence="3" id="KW-1185">Reference proteome</keyword>
<dbReference type="InterPro" id="IPR036249">
    <property type="entry name" value="Thioredoxin-like_sf"/>
</dbReference>
<gene>
    <name evidence="2" type="ORF">SAMN02745126_04470</name>
</gene>
<reference evidence="3" key="1">
    <citation type="submission" date="2017-02" db="EMBL/GenBank/DDBJ databases">
        <authorList>
            <person name="Varghese N."/>
            <person name="Submissions S."/>
        </authorList>
    </citation>
    <scope>NUCLEOTIDE SEQUENCE [LARGE SCALE GENOMIC DNA]</scope>
    <source>
        <strain evidence="3">ATCC 27094</strain>
    </source>
</reference>
<feature type="domain" description="Alkyl hydroperoxide reductase subunit C/ Thiol specific antioxidant" evidence="1">
    <location>
        <begin position="1"/>
        <end position="79"/>
    </location>
</feature>
<name>A0A1T4S9L8_9HYPH</name>
<dbReference type="AlphaFoldDB" id="A0A1T4S9L8"/>
<dbReference type="STRING" id="225324.SAMN02745126_04470"/>
<evidence type="ECO:0000313" key="2">
    <source>
        <dbReference type="EMBL" id="SKA24934.1"/>
    </source>
</evidence>
<dbReference type="Gene3D" id="3.40.30.10">
    <property type="entry name" value="Glutaredoxin"/>
    <property type="match status" value="1"/>
</dbReference>
<dbReference type="InterPro" id="IPR000866">
    <property type="entry name" value="AhpC/TSA"/>
</dbReference>
<sequence length="111" mass="11849">MAGLQSNLDKLKELDASVIAASVDPEDKTRELAASLSLTYPLAWGVTRQTADAIGAWWEATRNFAQPAEFIVGADGKVVSSTYSSGPIGRVEPADMVSLIGFYEKRRTSGA</sequence>
<protein>
    <submittedName>
        <fullName evidence="2">AhpC/TSA family protein</fullName>
    </submittedName>
</protein>
<dbReference type="GO" id="GO:0016209">
    <property type="term" value="F:antioxidant activity"/>
    <property type="evidence" value="ECO:0007669"/>
    <property type="project" value="InterPro"/>
</dbReference>
<dbReference type="OrthoDB" id="9813777at2"/>
<proteinExistence type="predicted"/>